<gene>
    <name evidence="1" type="ORF">PAXRUDRAFT_173358</name>
</gene>
<sequence>MKQVNETIIPSLGLDLGGQKIWEGTARHWLAKLGYELKEARKGLYVDGHEWPDVVEYC</sequence>
<protein>
    <submittedName>
        <fullName evidence="1">Uncharacterized protein</fullName>
    </submittedName>
</protein>
<dbReference type="Proteomes" id="UP000054538">
    <property type="component" value="Unassembled WGS sequence"/>
</dbReference>
<evidence type="ECO:0000313" key="2">
    <source>
        <dbReference type="Proteomes" id="UP000054538"/>
    </source>
</evidence>
<reference evidence="1 2" key="1">
    <citation type="submission" date="2014-04" db="EMBL/GenBank/DDBJ databases">
        <authorList>
            <consortium name="DOE Joint Genome Institute"/>
            <person name="Kuo A."/>
            <person name="Kohler A."/>
            <person name="Jargeat P."/>
            <person name="Nagy L.G."/>
            <person name="Floudas D."/>
            <person name="Copeland A."/>
            <person name="Barry K.W."/>
            <person name="Cichocki N."/>
            <person name="Veneault-Fourrey C."/>
            <person name="LaButti K."/>
            <person name="Lindquist E.A."/>
            <person name="Lipzen A."/>
            <person name="Lundell T."/>
            <person name="Morin E."/>
            <person name="Murat C."/>
            <person name="Sun H."/>
            <person name="Tunlid A."/>
            <person name="Henrissat B."/>
            <person name="Grigoriev I.V."/>
            <person name="Hibbett D.S."/>
            <person name="Martin F."/>
            <person name="Nordberg H.P."/>
            <person name="Cantor M.N."/>
            <person name="Hua S.X."/>
        </authorList>
    </citation>
    <scope>NUCLEOTIDE SEQUENCE [LARGE SCALE GENOMIC DNA]</scope>
    <source>
        <strain evidence="1 2">Ve08.2h10</strain>
    </source>
</reference>
<dbReference type="AlphaFoldDB" id="A0A0D0D5B6"/>
<reference evidence="2" key="2">
    <citation type="submission" date="2015-01" db="EMBL/GenBank/DDBJ databases">
        <title>Evolutionary Origins and Diversification of the Mycorrhizal Mutualists.</title>
        <authorList>
            <consortium name="DOE Joint Genome Institute"/>
            <consortium name="Mycorrhizal Genomics Consortium"/>
            <person name="Kohler A."/>
            <person name="Kuo A."/>
            <person name="Nagy L.G."/>
            <person name="Floudas D."/>
            <person name="Copeland A."/>
            <person name="Barry K.W."/>
            <person name="Cichocki N."/>
            <person name="Veneault-Fourrey C."/>
            <person name="LaButti K."/>
            <person name="Lindquist E.A."/>
            <person name="Lipzen A."/>
            <person name="Lundell T."/>
            <person name="Morin E."/>
            <person name="Murat C."/>
            <person name="Riley R."/>
            <person name="Ohm R."/>
            <person name="Sun H."/>
            <person name="Tunlid A."/>
            <person name="Henrissat B."/>
            <person name="Grigoriev I.V."/>
            <person name="Hibbett D.S."/>
            <person name="Martin F."/>
        </authorList>
    </citation>
    <scope>NUCLEOTIDE SEQUENCE [LARGE SCALE GENOMIC DNA]</scope>
    <source>
        <strain evidence="2">Ve08.2h10</strain>
    </source>
</reference>
<proteinExistence type="predicted"/>
<accession>A0A0D0D5B6</accession>
<dbReference type="STRING" id="930991.A0A0D0D5B6"/>
<keyword evidence="2" id="KW-1185">Reference proteome</keyword>
<evidence type="ECO:0000313" key="1">
    <source>
        <dbReference type="EMBL" id="KIK75249.1"/>
    </source>
</evidence>
<dbReference type="HOGENOM" id="CLU_184649_1_0_1"/>
<dbReference type="InParanoid" id="A0A0D0D5B6"/>
<dbReference type="OrthoDB" id="2449121at2759"/>
<dbReference type="EMBL" id="KN828243">
    <property type="protein sequence ID" value="KIK75249.1"/>
    <property type="molecule type" value="Genomic_DNA"/>
</dbReference>
<name>A0A0D0D5B6_9AGAM</name>
<organism evidence="1 2">
    <name type="scientific">Paxillus rubicundulus Ve08.2h10</name>
    <dbReference type="NCBI Taxonomy" id="930991"/>
    <lineage>
        <taxon>Eukaryota</taxon>
        <taxon>Fungi</taxon>
        <taxon>Dikarya</taxon>
        <taxon>Basidiomycota</taxon>
        <taxon>Agaricomycotina</taxon>
        <taxon>Agaricomycetes</taxon>
        <taxon>Agaricomycetidae</taxon>
        <taxon>Boletales</taxon>
        <taxon>Paxilineae</taxon>
        <taxon>Paxillaceae</taxon>
        <taxon>Paxillus</taxon>
    </lineage>
</organism>